<sequence length="179" mass="19465">MSDSQPDAKVTARPNGLASLTAKRERARRAMPPPRHPRVREATADPSSPMPHDPDSELPEPAAPLKRETQQPAPDVALKAAAAPEKTAGAEPTPPTPSPSPEEIGATFKVTLYVDRSTDEFMEAARVAGLTSRPKVDVSRSAVMRLALRRLMDDMTPEQVKQHLEAQAVRTTGPGRRRR</sequence>
<dbReference type="RefSeq" id="WP_119952053.1">
    <property type="nucleotide sequence ID" value="NZ_QZEZ01000014.1"/>
</dbReference>
<comment type="caution">
    <text evidence="2">The sequence shown here is derived from an EMBL/GenBank/DDBJ whole genome shotgun (WGS) entry which is preliminary data.</text>
</comment>
<feature type="region of interest" description="Disordered" evidence="1">
    <location>
        <begin position="158"/>
        <end position="179"/>
    </location>
</feature>
<dbReference type="OrthoDB" id="4629294at2"/>
<protein>
    <submittedName>
        <fullName evidence="2">Uncharacterized protein</fullName>
    </submittedName>
</protein>
<feature type="region of interest" description="Disordered" evidence="1">
    <location>
        <begin position="1"/>
        <end position="106"/>
    </location>
</feature>
<dbReference type="EMBL" id="QZEZ01000014">
    <property type="protein sequence ID" value="RJK92529.1"/>
    <property type="molecule type" value="Genomic_DNA"/>
</dbReference>
<feature type="compositionally biased region" description="Low complexity" evidence="1">
    <location>
        <begin position="72"/>
        <end position="91"/>
    </location>
</feature>
<organism evidence="2 3">
    <name type="scientific">Vallicoccus soli</name>
    <dbReference type="NCBI Taxonomy" id="2339232"/>
    <lineage>
        <taxon>Bacteria</taxon>
        <taxon>Bacillati</taxon>
        <taxon>Actinomycetota</taxon>
        <taxon>Actinomycetes</taxon>
        <taxon>Motilibacterales</taxon>
        <taxon>Vallicoccaceae</taxon>
        <taxon>Vallicoccus</taxon>
    </lineage>
</organism>
<dbReference type="AlphaFoldDB" id="A0A3A3YX24"/>
<evidence type="ECO:0000313" key="3">
    <source>
        <dbReference type="Proteomes" id="UP000265614"/>
    </source>
</evidence>
<evidence type="ECO:0000256" key="1">
    <source>
        <dbReference type="SAM" id="MobiDB-lite"/>
    </source>
</evidence>
<evidence type="ECO:0000313" key="2">
    <source>
        <dbReference type="EMBL" id="RJK92529.1"/>
    </source>
</evidence>
<gene>
    <name evidence="2" type="ORF">D5H78_18810</name>
</gene>
<reference evidence="2 3" key="1">
    <citation type="submission" date="2018-09" db="EMBL/GenBank/DDBJ databases">
        <title>YIM 75000 draft genome.</title>
        <authorList>
            <person name="Tang S."/>
            <person name="Feng Y."/>
        </authorList>
    </citation>
    <scope>NUCLEOTIDE SEQUENCE [LARGE SCALE GENOMIC DNA]</scope>
    <source>
        <strain evidence="2 3">YIM 75000</strain>
    </source>
</reference>
<accession>A0A3A3YX24</accession>
<keyword evidence="3" id="KW-1185">Reference proteome</keyword>
<dbReference type="Proteomes" id="UP000265614">
    <property type="component" value="Unassembled WGS sequence"/>
</dbReference>
<proteinExistence type="predicted"/>
<name>A0A3A3YX24_9ACTN</name>